<sequence>MFTKSFISAAVFAGATLLGAGVASAAPATSFGNGTWAVGSDIAPGTYVSAGSTDEYGCYWERASSFYGDFDSIIANDFVSPESGQAVVTIKSTDVAFIPDYCGTWTLKAPAPAPKAAPAPAPLPAPLPMPWTGSAGL</sequence>
<keyword evidence="1" id="KW-0732">Signal</keyword>
<feature type="chain" id="PRO_5047393004" description="Secreted protein" evidence="1">
    <location>
        <begin position="26"/>
        <end position="137"/>
    </location>
</feature>
<name>A0ABZ2PNH0_9NOCA</name>
<evidence type="ECO:0000313" key="2">
    <source>
        <dbReference type="EMBL" id="WXG67941.1"/>
    </source>
</evidence>
<dbReference type="Proteomes" id="UP001432000">
    <property type="component" value="Chromosome"/>
</dbReference>
<organism evidence="2 3">
    <name type="scientific">Rhodococcus sovatensis</name>
    <dbReference type="NCBI Taxonomy" id="1805840"/>
    <lineage>
        <taxon>Bacteria</taxon>
        <taxon>Bacillati</taxon>
        <taxon>Actinomycetota</taxon>
        <taxon>Actinomycetes</taxon>
        <taxon>Mycobacteriales</taxon>
        <taxon>Nocardiaceae</taxon>
        <taxon>Rhodococcus</taxon>
    </lineage>
</organism>
<dbReference type="EMBL" id="CP147846">
    <property type="protein sequence ID" value="WXG67941.1"/>
    <property type="molecule type" value="Genomic_DNA"/>
</dbReference>
<evidence type="ECO:0000256" key="1">
    <source>
        <dbReference type="SAM" id="SignalP"/>
    </source>
</evidence>
<reference evidence="2 3" key="1">
    <citation type="submission" date="2024-03" db="EMBL/GenBank/DDBJ databases">
        <title>Natural products discovery in diverse microorganisms through a two-stage MS feature dereplication strategy.</title>
        <authorList>
            <person name="Zhang R."/>
        </authorList>
    </citation>
    <scope>NUCLEOTIDE SEQUENCE [LARGE SCALE GENOMIC DNA]</scope>
    <source>
        <strain evidence="2 3">18930</strain>
    </source>
</reference>
<feature type="signal peptide" evidence="1">
    <location>
        <begin position="1"/>
        <end position="25"/>
    </location>
</feature>
<proteinExistence type="predicted"/>
<evidence type="ECO:0008006" key="4">
    <source>
        <dbReference type="Google" id="ProtNLM"/>
    </source>
</evidence>
<gene>
    <name evidence="2" type="ORF">WDS16_22405</name>
</gene>
<protein>
    <recommendedName>
        <fullName evidence="4">Secreted protein</fullName>
    </recommendedName>
</protein>
<evidence type="ECO:0000313" key="3">
    <source>
        <dbReference type="Proteomes" id="UP001432000"/>
    </source>
</evidence>
<keyword evidence="3" id="KW-1185">Reference proteome</keyword>
<accession>A0ABZ2PNH0</accession>
<dbReference type="RefSeq" id="WP_338887828.1">
    <property type="nucleotide sequence ID" value="NZ_CP147846.1"/>
</dbReference>